<keyword evidence="2" id="KW-1185">Reference proteome</keyword>
<name>A0A8T0F0Y0_ARGBR</name>
<dbReference type="AlphaFoldDB" id="A0A8T0F0Y0"/>
<comment type="caution">
    <text evidence="1">The sequence shown here is derived from an EMBL/GenBank/DDBJ whole genome shotgun (WGS) entry which is preliminary data.</text>
</comment>
<gene>
    <name evidence="1" type="ORF">HNY73_012911</name>
</gene>
<dbReference type="EMBL" id="JABXBU010001863">
    <property type="protein sequence ID" value="KAF8782649.1"/>
    <property type="molecule type" value="Genomic_DNA"/>
</dbReference>
<sequence>MQLTGARPKVRKSLRSPNNQISDSGTLWMTTGLQFGFGRDWVDSAVRPLHISGDEEVVEFKYLLLWGLERIVYGIKISWCGISLPLSKGGIRETEVQLCKIDN</sequence>
<proteinExistence type="predicted"/>
<reference evidence="1" key="2">
    <citation type="submission" date="2020-06" db="EMBL/GenBank/DDBJ databases">
        <authorList>
            <person name="Sheffer M."/>
        </authorList>
    </citation>
    <scope>NUCLEOTIDE SEQUENCE</scope>
</reference>
<protein>
    <submittedName>
        <fullName evidence="1">Uncharacterized protein</fullName>
    </submittedName>
</protein>
<dbReference type="Proteomes" id="UP000807504">
    <property type="component" value="Unassembled WGS sequence"/>
</dbReference>
<organism evidence="1 2">
    <name type="scientific">Argiope bruennichi</name>
    <name type="common">Wasp spider</name>
    <name type="synonym">Aranea bruennichi</name>
    <dbReference type="NCBI Taxonomy" id="94029"/>
    <lineage>
        <taxon>Eukaryota</taxon>
        <taxon>Metazoa</taxon>
        <taxon>Ecdysozoa</taxon>
        <taxon>Arthropoda</taxon>
        <taxon>Chelicerata</taxon>
        <taxon>Arachnida</taxon>
        <taxon>Araneae</taxon>
        <taxon>Araneomorphae</taxon>
        <taxon>Entelegynae</taxon>
        <taxon>Araneoidea</taxon>
        <taxon>Araneidae</taxon>
        <taxon>Argiope</taxon>
    </lineage>
</organism>
<evidence type="ECO:0000313" key="1">
    <source>
        <dbReference type="EMBL" id="KAF8782649.1"/>
    </source>
</evidence>
<accession>A0A8T0F0Y0</accession>
<reference evidence="1" key="1">
    <citation type="journal article" date="2020" name="bioRxiv">
        <title>Chromosome-level reference genome of the European wasp spider Argiope bruennichi: a resource for studies on range expansion and evolutionary adaptation.</title>
        <authorList>
            <person name="Sheffer M.M."/>
            <person name="Hoppe A."/>
            <person name="Krehenwinkel H."/>
            <person name="Uhl G."/>
            <person name="Kuss A.W."/>
            <person name="Jensen L."/>
            <person name="Jensen C."/>
            <person name="Gillespie R.G."/>
            <person name="Hoff K.J."/>
            <person name="Prost S."/>
        </authorList>
    </citation>
    <scope>NUCLEOTIDE SEQUENCE</scope>
</reference>
<evidence type="ECO:0000313" key="2">
    <source>
        <dbReference type="Proteomes" id="UP000807504"/>
    </source>
</evidence>